<dbReference type="InterPro" id="IPR001466">
    <property type="entry name" value="Beta-lactam-related"/>
</dbReference>
<reference evidence="2 3" key="1">
    <citation type="submission" date="2020-10" db="EMBL/GenBank/DDBJ databases">
        <title>Sequencing the genomes of 1000 actinobacteria strains.</title>
        <authorList>
            <person name="Klenk H.-P."/>
        </authorList>
    </citation>
    <scope>NUCLEOTIDE SEQUENCE [LARGE SCALE GENOMIC DNA]</scope>
    <source>
        <strain evidence="2 3">DSM 15474</strain>
    </source>
</reference>
<evidence type="ECO:0000259" key="1">
    <source>
        <dbReference type="Pfam" id="PF00144"/>
    </source>
</evidence>
<sequence>MASPSFDAALARLLDRVETEQLNLHALLVLHRGELRAERYWPGHGRTDAHRLYSVAKSFTALAVGALCDDGLLRLEDRIVDHFPEKLPAQVHPWIAAMTVRDLLTMRTAHRTTSFTQVQDTDWVRTFFTVAPTQQPGTAFSYDTSASVVLSALVEKLTGRWLEEHLLERVLGPIGFGDEVRGVRPALNAWRSPLGMSLQDLDGHPSWEPVPTNPRGVTHGGSAMFCTARDLARFAQLCLAGGRHQDRQIISAEYMAAATGWQTPTADDNFRCLDNRQGYGFQFWRTRHDGFLAWGIGGQIVLCLPRCDFALVTLGSTFDRSDDHQIILDAVWEEMLPALQPVAAPQTTLRLDHPDAPGRATS</sequence>
<proteinExistence type="predicted"/>
<dbReference type="Gene3D" id="3.40.710.10">
    <property type="entry name" value="DD-peptidase/beta-lactamase superfamily"/>
    <property type="match status" value="1"/>
</dbReference>
<dbReference type="Proteomes" id="UP000636579">
    <property type="component" value="Unassembled WGS sequence"/>
</dbReference>
<name>A0ABR9J7S0_9MICC</name>
<evidence type="ECO:0000313" key="3">
    <source>
        <dbReference type="Proteomes" id="UP000636579"/>
    </source>
</evidence>
<dbReference type="SUPFAM" id="SSF56601">
    <property type="entry name" value="beta-lactamase/transpeptidase-like"/>
    <property type="match status" value="1"/>
</dbReference>
<dbReference type="InterPro" id="IPR050789">
    <property type="entry name" value="Diverse_Enzym_Activities"/>
</dbReference>
<keyword evidence="3" id="KW-1185">Reference proteome</keyword>
<dbReference type="Pfam" id="PF00144">
    <property type="entry name" value="Beta-lactamase"/>
    <property type="match status" value="1"/>
</dbReference>
<protein>
    <submittedName>
        <fullName evidence="2">CubicO group peptidase (Beta-lactamase class C family)</fullName>
    </submittedName>
</protein>
<accession>A0ABR9J7S0</accession>
<dbReference type="RefSeq" id="WP_192591720.1">
    <property type="nucleotide sequence ID" value="NZ_JADBEE010000001.1"/>
</dbReference>
<feature type="domain" description="Beta-lactamase-related" evidence="1">
    <location>
        <begin position="26"/>
        <end position="325"/>
    </location>
</feature>
<dbReference type="PANTHER" id="PTHR43283:SF7">
    <property type="entry name" value="BETA-LACTAMASE-RELATED DOMAIN-CONTAINING PROTEIN"/>
    <property type="match status" value="1"/>
</dbReference>
<gene>
    <name evidence="2" type="ORF">H4W26_001803</name>
</gene>
<evidence type="ECO:0000313" key="2">
    <source>
        <dbReference type="EMBL" id="MBE1515048.1"/>
    </source>
</evidence>
<dbReference type="InterPro" id="IPR012338">
    <property type="entry name" value="Beta-lactam/transpept-like"/>
</dbReference>
<dbReference type="PANTHER" id="PTHR43283">
    <property type="entry name" value="BETA-LACTAMASE-RELATED"/>
    <property type="match status" value="1"/>
</dbReference>
<dbReference type="EMBL" id="JADBEE010000001">
    <property type="protein sequence ID" value="MBE1515048.1"/>
    <property type="molecule type" value="Genomic_DNA"/>
</dbReference>
<organism evidence="2 3">
    <name type="scientific">Nesterenkonia halotolerans</name>
    <dbReference type="NCBI Taxonomy" id="225325"/>
    <lineage>
        <taxon>Bacteria</taxon>
        <taxon>Bacillati</taxon>
        <taxon>Actinomycetota</taxon>
        <taxon>Actinomycetes</taxon>
        <taxon>Micrococcales</taxon>
        <taxon>Micrococcaceae</taxon>
        <taxon>Nesterenkonia</taxon>
    </lineage>
</organism>
<comment type="caution">
    <text evidence="2">The sequence shown here is derived from an EMBL/GenBank/DDBJ whole genome shotgun (WGS) entry which is preliminary data.</text>
</comment>